<proteinExistence type="inferred from homology"/>
<keyword evidence="2" id="KW-0479">Metal-binding</keyword>
<name>A0A2T8HQC6_9RHOB</name>
<dbReference type="PANTHER" id="PTHR42796:SF4">
    <property type="entry name" value="FUMARYLACETOACETATE HYDROLASE DOMAIN-CONTAINING PROTEIN 2A"/>
    <property type="match status" value="1"/>
</dbReference>
<dbReference type="InterPro" id="IPR036663">
    <property type="entry name" value="Fumarylacetoacetase_C_sf"/>
</dbReference>
<evidence type="ECO:0000313" key="5">
    <source>
        <dbReference type="Proteomes" id="UP000245911"/>
    </source>
</evidence>
<evidence type="ECO:0000313" key="4">
    <source>
        <dbReference type="EMBL" id="PVH27634.1"/>
    </source>
</evidence>
<accession>A0A2T8HQC6</accession>
<dbReference type="Pfam" id="PF01557">
    <property type="entry name" value="FAA_hydrolase"/>
    <property type="match status" value="1"/>
</dbReference>
<organism evidence="4 5">
    <name type="scientific">Pararhodobacter oceanensis</name>
    <dbReference type="NCBI Taxonomy" id="2172121"/>
    <lineage>
        <taxon>Bacteria</taxon>
        <taxon>Pseudomonadati</taxon>
        <taxon>Pseudomonadota</taxon>
        <taxon>Alphaproteobacteria</taxon>
        <taxon>Rhodobacterales</taxon>
        <taxon>Paracoccaceae</taxon>
        <taxon>Pararhodobacter</taxon>
    </lineage>
</organism>
<dbReference type="FunFam" id="3.90.850.10:FF:000002">
    <property type="entry name" value="2-hydroxyhepta-2,4-diene-1,7-dioate isomerase"/>
    <property type="match status" value="1"/>
</dbReference>
<dbReference type="GO" id="GO:0016853">
    <property type="term" value="F:isomerase activity"/>
    <property type="evidence" value="ECO:0007669"/>
    <property type="project" value="UniProtKB-ARBA"/>
</dbReference>
<dbReference type="InterPro" id="IPR051121">
    <property type="entry name" value="FAH"/>
</dbReference>
<evidence type="ECO:0000256" key="1">
    <source>
        <dbReference type="ARBA" id="ARBA00010211"/>
    </source>
</evidence>
<dbReference type="EMBL" id="QDKM01000010">
    <property type="protein sequence ID" value="PVH27634.1"/>
    <property type="molecule type" value="Genomic_DNA"/>
</dbReference>
<protein>
    <submittedName>
        <fullName evidence="4">5-oxopent-3-ene-1,2,5-tricarboxylate decarboxylase</fullName>
    </submittedName>
</protein>
<dbReference type="SUPFAM" id="SSF56529">
    <property type="entry name" value="FAH"/>
    <property type="match status" value="1"/>
</dbReference>
<dbReference type="Gene3D" id="3.90.850.10">
    <property type="entry name" value="Fumarylacetoacetase-like, C-terminal domain"/>
    <property type="match status" value="1"/>
</dbReference>
<dbReference type="RefSeq" id="WP_116559551.1">
    <property type="nucleotide sequence ID" value="NZ_QDKM01000010.1"/>
</dbReference>
<dbReference type="GO" id="GO:0046872">
    <property type="term" value="F:metal ion binding"/>
    <property type="evidence" value="ECO:0007669"/>
    <property type="project" value="UniProtKB-KW"/>
</dbReference>
<dbReference type="OrthoDB" id="5197601at2"/>
<comment type="similarity">
    <text evidence="1">Belongs to the FAH family.</text>
</comment>
<reference evidence="4 5" key="1">
    <citation type="submission" date="2018-04" db="EMBL/GenBank/DDBJ databases">
        <title>Pararhodobacter oceanense sp. nov., isolated from marine intertidal sediment.</title>
        <authorList>
            <person name="Wang X.-L."/>
            <person name="Du Z.-J."/>
        </authorList>
    </citation>
    <scope>NUCLEOTIDE SEQUENCE [LARGE SCALE GENOMIC DNA]</scope>
    <source>
        <strain evidence="4 5">AM505</strain>
    </source>
</reference>
<feature type="domain" description="Fumarylacetoacetase-like C-terminal" evidence="3">
    <location>
        <begin position="73"/>
        <end position="279"/>
    </location>
</feature>
<evidence type="ECO:0000259" key="3">
    <source>
        <dbReference type="Pfam" id="PF01557"/>
    </source>
</evidence>
<dbReference type="InterPro" id="IPR011234">
    <property type="entry name" value="Fumarylacetoacetase-like_C"/>
</dbReference>
<gene>
    <name evidence="4" type="ORF">DDE20_16085</name>
</gene>
<comment type="caution">
    <text evidence="4">The sequence shown here is derived from an EMBL/GenBank/DDBJ whole genome shotgun (WGS) entry which is preliminary data.</text>
</comment>
<dbReference type="GO" id="GO:0019752">
    <property type="term" value="P:carboxylic acid metabolic process"/>
    <property type="evidence" value="ECO:0007669"/>
    <property type="project" value="UniProtKB-ARBA"/>
</dbReference>
<keyword evidence="5" id="KW-1185">Reference proteome</keyword>
<dbReference type="Proteomes" id="UP000245911">
    <property type="component" value="Unassembled WGS sequence"/>
</dbReference>
<dbReference type="PANTHER" id="PTHR42796">
    <property type="entry name" value="FUMARYLACETOACETATE HYDROLASE DOMAIN-CONTAINING PROTEIN 2A-RELATED"/>
    <property type="match status" value="1"/>
</dbReference>
<dbReference type="AlphaFoldDB" id="A0A2T8HQC6"/>
<sequence>MKLLTGTLAGATTPSVFAVTGERATLVQDGAGDLTALIQSVAKGGALPEPAANAASVAVTDVTPSLPIARPGKIVCLGLNYAEHAREGGYDVPDYPAMFLRAATSMVPAQAPMVLPEASETFDYETELMIIIGKGGRHIAEADALDHVFGYTTFNDGSIRDYQRKTHQWTAGKNFDGTGALGPIVVTPDELPAGASGLAIRTRLNGRIMQDSNTSDMIFPAARTIAIVSEIMTLEPGDMIAFGTPPGVGHARRPQVWMKDGDVIEVEIEGIGTCRNPVVSEAALAREKAVTA</sequence>
<evidence type="ECO:0000256" key="2">
    <source>
        <dbReference type="ARBA" id="ARBA00022723"/>
    </source>
</evidence>